<sequence length="439" mass="48583">MSNRLLLIVVLLSSLGLTACKISTEPTTPEPLVASVETPNEAAPSDMDDPAVWVAAERQRSMVIAAAKEGGWRVYDLEGKALQQFVPGVDSKGKPLNRFNNVDVQYNFNLNGRRVDLAVFSDRRQDRLAIYKIDRDDPRGPLVNVTSPEISRLFPTRPNPDDRSKTVANAEDGKNTAYGLALWRDRSNDRLYALVNQNNEAIIDQWELVARPDNTVSARPVKKWQFAYQYKGQDLTQKSETDPQKDFSPQFEGMVVDQQTGILYAGQEDVGIWRVNLKTGVAEGKPFYETRTFDPHSRIARDVEGLTIWYGRDGRGYLLASSQGKAHGKVPNPTPGLDNTFAVFMREGDNAPIGSFSIGANRGLGIDAVQESDGADISTVALPGFPFGVLITQDGYNDDLNHLDGTVKATNLKFTPWQRVANSFSKALSTDSNYDPRNP</sequence>
<dbReference type="Gene3D" id="2.120.10.30">
    <property type="entry name" value="TolB, C-terminal domain"/>
    <property type="match status" value="1"/>
</dbReference>
<organism evidence="3 4">
    <name type="scientific">Parachitinimonas caeni</name>
    <dbReference type="NCBI Taxonomy" id="3031301"/>
    <lineage>
        <taxon>Bacteria</taxon>
        <taxon>Pseudomonadati</taxon>
        <taxon>Pseudomonadota</taxon>
        <taxon>Betaproteobacteria</taxon>
        <taxon>Neisseriales</taxon>
        <taxon>Chitinibacteraceae</taxon>
        <taxon>Parachitinimonas</taxon>
    </lineage>
</organism>
<dbReference type="RefSeq" id="WP_284099884.1">
    <property type="nucleotide sequence ID" value="NZ_JARRAF010000005.1"/>
</dbReference>
<evidence type="ECO:0000313" key="4">
    <source>
        <dbReference type="Proteomes" id="UP001172778"/>
    </source>
</evidence>
<comment type="caution">
    <text evidence="3">The sequence shown here is derived from an EMBL/GenBank/DDBJ whole genome shotgun (WGS) entry which is preliminary data.</text>
</comment>
<dbReference type="InterPro" id="IPR003431">
    <property type="entry name" value="B-propeller_Phytase"/>
</dbReference>
<accession>A0ABT7DUD5</accession>
<feature type="domain" description="BPP" evidence="2">
    <location>
        <begin position="22"/>
        <end position="424"/>
    </location>
</feature>
<dbReference type="SUPFAM" id="SSF50956">
    <property type="entry name" value="Thermostable phytase (3-phytase)"/>
    <property type="match status" value="1"/>
</dbReference>
<proteinExistence type="predicted"/>
<gene>
    <name evidence="3" type="ORF">PZA18_05930</name>
</gene>
<protein>
    <submittedName>
        <fullName evidence="3">Phytase</fullName>
    </submittedName>
</protein>
<dbReference type="Pfam" id="PF02333">
    <property type="entry name" value="Phytase"/>
    <property type="match status" value="2"/>
</dbReference>
<reference evidence="3" key="1">
    <citation type="submission" date="2023-03" db="EMBL/GenBank/DDBJ databases">
        <title>Chitinimonas shenzhenensis gen. nov., sp. nov., a novel member of family Burkholderiaceae isolated from activated sludge collected in Shen Zhen, China.</title>
        <authorList>
            <person name="Wang X."/>
        </authorList>
    </citation>
    <scope>NUCLEOTIDE SEQUENCE</scope>
    <source>
        <strain evidence="3">DQS-5</strain>
    </source>
</reference>
<evidence type="ECO:0000313" key="3">
    <source>
        <dbReference type="EMBL" id="MDK2123584.1"/>
    </source>
</evidence>
<keyword evidence="4" id="KW-1185">Reference proteome</keyword>
<dbReference type="PROSITE" id="PS51257">
    <property type="entry name" value="PROKAR_LIPOPROTEIN"/>
    <property type="match status" value="1"/>
</dbReference>
<feature type="chain" id="PRO_5046705306" evidence="1">
    <location>
        <begin position="20"/>
        <end position="439"/>
    </location>
</feature>
<keyword evidence="1" id="KW-0732">Signal</keyword>
<feature type="signal peptide" evidence="1">
    <location>
        <begin position="1"/>
        <end position="19"/>
    </location>
</feature>
<evidence type="ECO:0000256" key="1">
    <source>
        <dbReference type="SAM" id="SignalP"/>
    </source>
</evidence>
<dbReference type="InterPro" id="IPR011042">
    <property type="entry name" value="6-blade_b-propeller_TolB-like"/>
</dbReference>
<dbReference type="Proteomes" id="UP001172778">
    <property type="component" value="Unassembled WGS sequence"/>
</dbReference>
<dbReference type="PROSITE" id="PS51662">
    <property type="entry name" value="BP_PHYTASE"/>
    <property type="match status" value="1"/>
</dbReference>
<evidence type="ECO:0000259" key="2">
    <source>
        <dbReference type="PROSITE" id="PS51662"/>
    </source>
</evidence>
<name>A0ABT7DUD5_9NEIS</name>
<dbReference type="EMBL" id="JARRAF010000005">
    <property type="protein sequence ID" value="MDK2123584.1"/>
    <property type="molecule type" value="Genomic_DNA"/>
</dbReference>